<proteinExistence type="inferred from homology"/>
<dbReference type="PROSITE" id="PS50005">
    <property type="entry name" value="TPR"/>
    <property type="match status" value="3"/>
</dbReference>
<reference evidence="7 8" key="1">
    <citation type="submission" date="2018-08" db="EMBL/GenBank/DDBJ databases">
        <title>Aphanomyces genome sequencing and annotation.</title>
        <authorList>
            <person name="Minardi D."/>
            <person name="Oidtmann B."/>
            <person name="Van Der Giezen M."/>
            <person name="Studholme D.J."/>
        </authorList>
    </citation>
    <scope>NUCLEOTIDE SEQUENCE [LARGE SCALE GENOMIC DNA]</scope>
    <source>
        <strain evidence="7 8">Sv</strain>
    </source>
</reference>
<dbReference type="AlphaFoldDB" id="A0A3R7B1X3"/>
<keyword evidence="3 6" id="KW-0802">TPR repeat</keyword>
<feature type="repeat" description="TPR" evidence="6">
    <location>
        <begin position="312"/>
        <end position="345"/>
    </location>
</feature>
<feature type="repeat" description="TPR" evidence="6">
    <location>
        <begin position="380"/>
        <end position="413"/>
    </location>
</feature>
<comment type="caution">
    <text evidence="7">The sequence shown here is derived from an EMBL/GenBank/DDBJ whole genome shotgun (WGS) entry which is preliminary data.</text>
</comment>
<evidence type="ECO:0000313" key="8">
    <source>
        <dbReference type="Proteomes" id="UP000285712"/>
    </source>
</evidence>
<evidence type="ECO:0000256" key="1">
    <source>
        <dbReference type="ARBA" id="ARBA00004123"/>
    </source>
</evidence>
<feature type="repeat" description="TPR" evidence="6">
    <location>
        <begin position="346"/>
        <end position="379"/>
    </location>
</feature>
<dbReference type="Pfam" id="PF13432">
    <property type="entry name" value="TPR_16"/>
    <property type="match status" value="1"/>
</dbReference>
<dbReference type="GO" id="GO:0016567">
    <property type="term" value="P:protein ubiquitination"/>
    <property type="evidence" value="ECO:0007669"/>
    <property type="project" value="TreeGrafter"/>
</dbReference>
<dbReference type="GO" id="GO:0051301">
    <property type="term" value="P:cell division"/>
    <property type="evidence" value="ECO:0007669"/>
    <property type="project" value="TreeGrafter"/>
</dbReference>
<evidence type="ECO:0000313" key="7">
    <source>
        <dbReference type="EMBL" id="RHY95235.1"/>
    </source>
</evidence>
<dbReference type="Gene3D" id="1.25.40.10">
    <property type="entry name" value="Tetratricopeptide repeat domain"/>
    <property type="match status" value="4"/>
</dbReference>
<dbReference type="SUPFAM" id="SSF48452">
    <property type="entry name" value="TPR-like"/>
    <property type="match status" value="2"/>
</dbReference>
<dbReference type="GO" id="GO:0031145">
    <property type="term" value="P:anaphase-promoting complex-dependent catabolic process"/>
    <property type="evidence" value="ECO:0007669"/>
    <property type="project" value="TreeGrafter"/>
</dbReference>
<dbReference type="GO" id="GO:0005680">
    <property type="term" value="C:anaphase-promoting complex"/>
    <property type="evidence" value="ECO:0007669"/>
    <property type="project" value="TreeGrafter"/>
</dbReference>
<comment type="similarity">
    <text evidence="5">Belongs to the APC3/CDC27 family.</text>
</comment>
<gene>
    <name evidence="7" type="ORF">DYB35_006293</name>
</gene>
<organism evidence="7 8">
    <name type="scientific">Aphanomyces astaci</name>
    <name type="common">Crayfish plague agent</name>
    <dbReference type="NCBI Taxonomy" id="112090"/>
    <lineage>
        <taxon>Eukaryota</taxon>
        <taxon>Sar</taxon>
        <taxon>Stramenopiles</taxon>
        <taxon>Oomycota</taxon>
        <taxon>Saprolegniomycetes</taxon>
        <taxon>Saprolegniales</taxon>
        <taxon>Verrucalvaceae</taxon>
        <taxon>Aphanomyces</taxon>
    </lineage>
</organism>
<dbReference type="GO" id="GO:0005737">
    <property type="term" value="C:cytoplasm"/>
    <property type="evidence" value="ECO:0007669"/>
    <property type="project" value="TreeGrafter"/>
</dbReference>
<dbReference type="GO" id="GO:0007091">
    <property type="term" value="P:metaphase/anaphase transition of mitotic cell cycle"/>
    <property type="evidence" value="ECO:0007669"/>
    <property type="project" value="TreeGrafter"/>
</dbReference>
<dbReference type="PANTHER" id="PTHR12558">
    <property type="entry name" value="CELL DIVISION CYCLE 16,23,27"/>
    <property type="match status" value="1"/>
</dbReference>
<dbReference type="VEuPathDB" id="FungiDB:H257_04549"/>
<dbReference type="SMART" id="SM00028">
    <property type="entry name" value="TPR"/>
    <property type="match status" value="6"/>
</dbReference>
<evidence type="ECO:0000256" key="2">
    <source>
        <dbReference type="ARBA" id="ARBA00022737"/>
    </source>
</evidence>
<accession>A0A3R7B1X3</accession>
<keyword evidence="4" id="KW-0539">Nucleus</keyword>
<dbReference type="Pfam" id="PF14559">
    <property type="entry name" value="TPR_19"/>
    <property type="match status" value="1"/>
</dbReference>
<dbReference type="FunFam" id="1.25.40.10:FF:000018">
    <property type="entry name" value="Cell division cycle protein 27 homolog B"/>
    <property type="match status" value="1"/>
</dbReference>
<evidence type="ECO:0000256" key="4">
    <source>
        <dbReference type="ARBA" id="ARBA00023242"/>
    </source>
</evidence>
<dbReference type="Proteomes" id="UP000285712">
    <property type="component" value="Unassembled WGS sequence"/>
</dbReference>
<protein>
    <submittedName>
        <fullName evidence="7">Uncharacterized protein</fullName>
    </submittedName>
</protein>
<dbReference type="InterPro" id="IPR011990">
    <property type="entry name" value="TPR-like_helical_dom_sf"/>
</dbReference>
<evidence type="ECO:0000256" key="3">
    <source>
        <dbReference type="ARBA" id="ARBA00022803"/>
    </source>
</evidence>
<evidence type="ECO:0000256" key="6">
    <source>
        <dbReference type="PROSITE-ProRule" id="PRU00339"/>
    </source>
</evidence>
<dbReference type="EMBL" id="QUTG01002671">
    <property type="protein sequence ID" value="RHY95235.1"/>
    <property type="molecule type" value="Genomic_DNA"/>
</dbReference>
<sequence>MMEQCLTSAVKRYLDQNVHATAVFLAERLVAENSSEDNLGLLADAYYRSGAGHRAISLLERHMTSNQGILSAHNRYLLALCCFEADRLSDAENVLIPSTSTRRSTGEGATKDVPNGAAGLYLLGRVHRRLHRTDQAIECFTERYVSHALFMYASFPASFVLPYSINITLCDDCNAICSLKLDPFLWSSFENLCELGSQASASLFFGGVSTNPSKVHLDENNIPPPPSVSRRIHSRVQASTNTSHARGKKALSRTITEQGASHQAAMAFERMRALSPDRLDGVSIYSTTLWHLKKEVDLSYLAQQVTSHKTSPEAWCVAGNCFSLQKEHDVALDFFTRAIQVDPTFPYAYTLAGHEYVSNEDFDKAVACFRQALRVDPRHYNAWCGLGTIYFKQEKLAVADYHFGRAIAINPHSSLLHCFRGVVLHALTKDDDALAALDTALALNATNLVARYHKADIFVAHGRLDEALVELHRVEVAAPKDYTVHFTLGSVYTKLVREPCLMFVSLFPNDCHADVKAAIDALYDDDDDIGASPL</sequence>
<name>A0A3R7B1X3_APHAT</name>
<dbReference type="InterPro" id="IPR019734">
    <property type="entry name" value="TPR_rpt"/>
</dbReference>
<comment type="subcellular location">
    <subcellularLocation>
        <location evidence="1">Nucleus</location>
    </subcellularLocation>
</comment>
<dbReference type="Pfam" id="PF12895">
    <property type="entry name" value="ANAPC3"/>
    <property type="match status" value="1"/>
</dbReference>
<dbReference type="PANTHER" id="PTHR12558:SF13">
    <property type="entry name" value="CELL DIVISION CYCLE PROTEIN 27 HOMOLOG"/>
    <property type="match status" value="1"/>
</dbReference>
<dbReference type="Pfam" id="PF13181">
    <property type="entry name" value="TPR_8"/>
    <property type="match status" value="1"/>
</dbReference>
<keyword evidence="2" id="KW-0677">Repeat</keyword>
<evidence type="ECO:0000256" key="5">
    <source>
        <dbReference type="ARBA" id="ARBA00038210"/>
    </source>
</evidence>